<dbReference type="PANTHER" id="PTHR44103:SF1">
    <property type="entry name" value="PROPROTEIN CONVERTASE P"/>
    <property type="match status" value="1"/>
</dbReference>
<proteinExistence type="predicted"/>
<evidence type="ECO:0000256" key="1">
    <source>
        <dbReference type="ARBA" id="ARBA00022729"/>
    </source>
</evidence>
<dbReference type="Pfam" id="PF18962">
    <property type="entry name" value="Por_Secre_tail"/>
    <property type="match status" value="1"/>
</dbReference>
<dbReference type="EMBL" id="SIRT01000001">
    <property type="protein sequence ID" value="TBN06714.1"/>
    <property type="molecule type" value="Genomic_DNA"/>
</dbReference>
<evidence type="ECO:0000313" key="4">
    <source>
        <dbReference type="Proteomes" id="UP000291142"/>
    </source>
</evidence>
<dbReference type="NCBIfam" id="TIGR04183">
    <property type="entry name" value="Por_Secre_tail"/>
    <property type="match status" value="1"/>
</dbReference>
<dbReference type="Gene3D" id="2.130.10.130">
    <property type="entry name" value="Integrin alpha, N-terminal"/>
    <property type="match status" value="2"/>
</dbReference>
<name>A0A4Q9FK11_9FLAO</name>
<reference evidence="3 4" key="1">
    <citation type="submission" date="2019-02" db="EMBL/GenBank/DDBJ databases">
        <title>Hyunsoonleella sp., isolated from marine sediment.</title>
        <authorList>
            <person name="Liu B.-T."/>
        </authorList>
    </citation>
    <scope>NUCLEOTIDE SEQUENCE [LARGE SCALE GENOMIC DNA]</scope>
    <source>
        <strain evidence="3 4">T58</strain>
    </source>
</reference>
<dbReference type="AlphaFoldDB" id="A0A4Q9FK11"/>
<dbReference type="PANTHER" id="PTHR44103">
    <property type="entry name" value="PROPROTEIN CONVERTASE P"/>
    <property type="match status" value="1"/>
</dbReference>
<evidence type="ECO:0000259" key="2">
    <source>
        <dbReference type="Pfam" id="PF18962"/>
    </source>
</evidence>
<comment type="caution">
    <text evidence="3">The sequence shown here is derived from an EMBL/GenBank/DDBJ whole genome shotgun (WGS) entry which is preliminary data.</text>
</comment>
<dbReference type="Proteomes" id="UP000291142">
    <property type="component" value="Unassembled WGS sequence"/>
</dbReference>
<sequence>MKNFTLFTIALFFINTSFSQISFVEDTSNSFAPVSLGDVAFTDYDLDGDQDLLITGSSTGNTPVAILYQNDGNGNFTEVTGTPFQGIYNSSIAFADFDNDGDDELITSGLNANGFKPTRFFANNNGNFIEVPGTSFISVDKGDISVADVNNDGNLDSLLSGEDDSASNLSATKLYDNNGSEISVPFSVVSNAIKFSSTAFADIDNDGNQDVILSGFNTVNGSQILLYTNDGTGSFSQVSTIPFLAVTNGDIQFFDMDNDGDQDVLIAGDNAIGRIARLYSNNGSGVFSEVTGAPFIGVGGTSSLTIFDADNDTDLDVLMSGLTQGGSYLTRLYINDGTGGFTGLTTLPFENVRFASLSNADVNGDGKTDVIVTGFNGTAKVSKLYLNTSTLSTQDYAISKVSLYPNPTKESFTIETNQNIEIVNVFDLQGKLVKTYKDHFTKNYKIHDLLTGVYFVELKSGNSVITKKLIKN</sequence>
<keyword evidence="1" id="KW-0732">Signal</keyword>
<dbReference type="Pfam" id="PF01839">
    <property type="entry name" value="FG-GAP"/>
    <property type="match status" value="1"/>
</dbReference>
<organism evidence="3 4">
    <name type="scientific">Hyunsoonleella flava</name>
    <dbReference type="NCBI Taxonomy" id="2527939"/>
    <lineage>
        <taxon>Bacteria</taxon>
        <taxon>Pseudomonadati</taxon>
        <taxon>Bacteroidota</taxon>
        <taxon>Flavobacteriia</taxon>
        <taxon>Flavobacteriales</taxon>
        <taxon>Flavobacteriaceae</taxon>
    </lineage>
</organism>
<dbReference type="InterPro" id="IPR026444">
    <property type="entry name" value="Secre_tail"/>
</dbReference>
<keyword evidence="4" id="KW-1185">Reference proteome</keyword>
<accession>A0A4Q9FK11</accession>
<dbReference type="InterPro" id="IPR013517">
    <property type="entry name" value="FG-GAP"/>
</dbReference>
<dbReference type="RefSeq" id="WP_130962701.1">
    <property type="nucleotide sequence ID" value="NZ_SIRT01000001.1"/>
</dbReference>
<feature type="domain" description="Secretion system C-terminal sorting" evidence="2">
    <location>
        <begin position="403"/>
        <end position="470"/>
    </location>
</feature>
<protein>
    <submittedName>
        <fullName evidence="3">T9SS type A sorting domain-containing protein</fullName>
    </submittedName>
</protein>
<dbReference type="SUPFAM" id="SSF69318">
    <property type="entry name" value="Integrin alpha N-terminal domain"/>
    <property type="match status" value="2"/>
</dbReference>
<dbReference type="InterPro" id="IPR028994">
    <property type="entry name" value="Integrin_alpha_N"/>
</dbReference>
<dbReference type="OrthoDB" id="9816120at2"/>
<gene>
    <name evidence="3" type="ORF">EYD45_02190</name>
</gene>
<dbReference type="Pfam" id="PF13517">
    <property type="entry name" value="FG-GAP_3"/>
    <property type="match status" value="2"/>
</dbReference>
<evidence type="ECO:0000313" key="3">
    <source>
        <dbReference type="EMBL" id="TBN06714.1"/>
    </source>
</evidence>